<keyword evidence="7" id="KW-1185">Reference proteome</keyword>
<accession>A0ABN6K3K6</accession>
<sequence length="887" mass="96700">MTSPLSQAPAEPRPAPARPDAVVAGPTFRFTVLTSRLIRMEHSPTGVFCDEATQLVLDRDLGDPGPFQVVRGEDHLEIITEHLHLTHVPSLGFSRSGLNVRLRTTTLSPHGGAWYHGDAWDPQEAFPTNLGGTTRTLDEVDGRTALEPGLLALTGIAVLDDSASLLLTQDEWVAPRPAGGRLQDGAQDLYLFGYAQDYRGALTDFFRLSGPTPLIPRALLGNWWSRYHAYSDQEYLALMDRFAAERLPLSVAVIDMDWHLVDIDPAIGTGWTGYTWNRELFPDPPAFLEALHRRGMLVSLNVHPAQGIRRHEEAYEAVCSDLGLEASHGADVPFSVGDRDFVGSYLSRIHHVLEDQGVDFWWLDWQQGGTTTIPGLDPLWMLNHIHYLDSGRERPAGPDGGLRRRPVTFSRFADASSHRTPVGFSGDTITTWDSLRFQPEFTATAANIGYYWWSNDIGGHMFGVRDDAMAARWVQLGCFSPINRLHSTRSVFNSKEPWRYSRDARATMEAHLRLRHRLVPYLYTWARRAAAEGVGPVRPLYHDHPHQEGAYAHRRTFLFGDLLVVPMTAPLDGVTGLGRETAWLPEGRWYDLPTGRRYEAGPAGRTLVLSRPLDRLPVLARAGSIIPLAAGLDEAAGDNPRELEIVVVPGGDGVFVLEEDDGSPAPGPRQTARTVLALSWSGAQGSGSGPAGEAGAQGRIDDGAPAGPAEPTGPRRQGAVLPDGASGQDIARGEGARSADRARLSIRLEGGSPVVPETRHLRVRLLAAECSGASLEVGASEQRRGLSPRSVAADGFTLGAGVLLDLGELSHQELEHGVELVLEGAVEAPAPWREELYGLLEPARLDYLAKDRAWEAVERGLEGTALLAELEALGLPEALRSAVAELF</sequence>
<dbReference type="RefSeq" id="WP_223910366.1">
    <property type="nucleotide sequence ID" value="NZ_AP025017.1"/>
</dbReference>
<dbReference type="PANTHER" id="PTHR22762:SF89">
    <property type="entry name" value="ALPHA-XYLOSIDASE"/>
    <property type="match status" value="1"/>
</dbReference>
<name>A0ABN6K3K6_9ACTO</name>
<feature type="region of interest" description="Disordered" evidence="3">
    <location>
        <begin position="681"/>
        <end position="738"/>
    </location>
</feature>
<protein>
    <recommendedName>
        <fullName evidence="8">Alpha-glucosidase</fullName>
    </recommendedName>
</protein>
<evidence type="ECO:0000313" key="6">
    <source>
        <dbReference type="EMBL" id="BDA63531.1"/>
    </source>
</evidence>
<dbReference type="CDD" id="cd06595">
    <property type="entry name" value="GH31_u1"/>
    <property type="match status" value="1"/>
</dbReference>
<feature type="region of interest" description="Disordered" evidence="3">
    <location>
        <begin position="1"/>
        <end position="21"/>
    </location>
</feature>
<dbReference type="SUPFAM" id="SSF51011">
    <property type="entry name" value="Glycosyl hydrolase domain"/>
    <property type="match status" value="1"/>
</dbReference>
<dbReference type="Pfam" id="PF01055">
    <property type="entry name" value="Glyco_hydro_31_2nd"/>
    <property type="match status" value="1"/>
</dbReference>
<comment type="similarity">
    <text evidence="1 2">Belongs to the glycosyl hydrolase 31 family.</text>
</comment>
<dbReference type="InterPro" id="IPR048395">
    <property type="entry name" value="Glyco_hydro_31_C"/>
</dbReference>
<dbReference type="InterPro" id="IPR013780">
    <property type="entry name" value="Glyco_hydro_b"/>
</dbReference>
<dbReference type="EMBL" id="AP025017">
    <property type="protein sequence ID" value="BDA63531.1"/>
    <property type="molecule type" value="Genomic_DNA"/>
</dbReference>
<keyword evidence="2" id="KW-0326">Glycosidase</keyword>
<dbReference type="Proteomes" id="UP000824496">
    <property type="component" value="Chromosome"/>
</dbReference>
<dbReference type="InterPro" id="IPR000322">
    <property type="entry name" value="Glyco_hydro_31_TIM"/>
</dbReference>
<dbReference type="Pfam" id="PF21365">
    <property type="entry name" value="Glyco_hydro_31_3rd"/>
    <property type="match status" value="1"/>
</dbReference>
<evidence type="ECO:0000259" key="4">
    <source>
        <dbReference type="Pfam" id="PF01055"/>
    </source>
</evidence>
<evidence type="ECO:0000313" key="7">
    <source>
        <dbReference type="Proteomes" id="UP000824496"/>
    </source>
</evidence>
<keyword evidence="2" id="KW-0378">Hydrolase</keyword>
<organism evidence="6 7">
    <name type="scientific">Actinomyces capricornis</name>
    <dbReference type="NCBI Taxonomy" id="2755559"/>
    <lineage>
        <taxon>Bacteria</taxon>
        <taxon>Bacillati</taxon>
        <taxon>Actinomycetota</taxon>
        <taxon>Actinomycetes</taxon>
        <taxon>Actinomycetales</taxon>
        <taxon>Actinomycetaceae</taxon>
        <taxon>Actinomyces</taxon>
    </lineage>
</organism>
<feature type="compositionally biased region" description="Low complexity" evidence="3">
    <location>
        <begin position="693"/>
        <end position="714"/>
    </location>
</feature>
<dbReference type="SUPFAM" id="SSF51445">
    <property type="entry name" value="(Trans)glycosidases"/>
    <property type="match status" value="1"/>
</dbReference>
<evidence type="ECO:0000256" key="1">
    <source>
        <dbReference type="ARBA" id="ARBA00007806"/>
    </source>
</evidence>
<evidence type="ECO:0000256" key="2">
    <source>
        <dbReference type="RuleBase" id="RU361185"/>
    </source>
</evidence>
<evidence type="ECO:0000256" key="3">
    <source>
        <dbReference type="SAM" id="MobiDB-lite"/>
    </source>
</evidence>
<feature type="domain" description="Glycoside hydrolase family 31 TIM barrel" evidence="4">
    <location>
        <begin position="212"/>
        <end position="524"/>
    </location>
</feature>
<proteinExistence type="inferred from homology"/>
<evidence type="ECO:0000259" key="5">
    <source>
        <dbReference type="Pfam" id="PF21365"/>
    </source>
</evidence>
<evidence type="ECO:0008006" key="8">
    <source>
        <dbReference type="Google" id="ProtNLM"/>
    </source>
</evidence>
<gene>
    <name evidence="6" type="ORF">MANAM107_03650</name>
</gene>
<feature type="domain" description="Glycosyl hydrolase family 31 C-terminal" evidence="5">
    <location>
        <begin position="536"/>
        <end position="626"/>
    </location>
</feature>
<dbReference type="PANTHER" id="PTHR22762">
    <property type="entry name" value="ALPHA-GLUCOSIDASE"/>
    <property type="match status" value="1"/>
</dbReference>
<dbReference type="Gene3D" id="3.20.20.80">
    <property type="entry name" value="Glycosidases"/>
    <property type="match status" value="1"/>
</dbReference>
<dbReference type="InterPro" id="IPR017853">
    <property type="entry name" value="GH"/>
</dbReference>
<dbReference type="Gene3D" id="2.60.40.1180">
    <property type="entry name" value="Golgi alpha-mannosidase II"/>
    <property type="match status" value="2"/>
</dbReference>
<reference evidence="6 7" key="1">
    <citation type="submission" date="2021-08" db="EMBL/GenBank/DDBJ databases">
        <title>Whole genome sequence of novel Actinomyces species strain MAS-1.</title>
        <authorList>
            <person name="Saito M."/>
            <person name="Kuwahara N."/>
            <person name="Takizawa T."/>
            <person name="Gotouda H."/>
            <person name="Ochiai T."/>
        </authorList>
    </citation>
    <scope>NUCLEOTIDE SEQUENCE [LARGE SCALE GENOMIC DNA]</scope>
    <source>
        <strain evidence="6 7">MAS-1</strain>
    </source>
</reference>